<keyword evidence="2 8" id="KW-0813">Transport</keyword>
<dbReference type="AlphaFoldDB" id="A0A1G7X4M4"/>
<feature type="domain" description="TonB-dependent receptor plug" evidence="10">
    <location>
        <begin position="48"/>
        <end position="156"/>
    </location>
</feature>
<keyword evidence="4 8" id="KW-0812">Transmembrane</keyword>
<evidence type="ECO:0000256" key="4">
    <source>
        <dbReference type="ARBA" id="ARBA00022692"/>
    </source>
</evidence>
<reference evidence="12" key="1">
    <citation type="submission" date="2016-10" db="EMBL/GenBank/DDBJ databases">
        <authorList>
            <person name="Varghese N."/>
            <person name="Submissions S."/>
        </authorList>
    </citation>
    <scope>NUCLEOTIDE SEQUENCE [LARGE SCALE GENOMIC DNA]</scope>
    <source>
        <strain evidence="12">CGMCC 1.2747</strain>
    </source>
</reference>
<dbReference type="Gene3D" id="2.40.170.20">
    <property type="entry name" value="TonB-dependent receptor, beta-barrel domain"/>
    <property type="match status" value="1"/>
</dbReference>
<feature type="signal peptide" evidence="9">
    <location>
        <begin position="1"/>
        <end position="21"/>
    </location>
</feature>
<dbReference type="RefSeq" id="WP_175455426.1">
    <property type="nucleotide sequence ID" value="NZ_FNDB01000002.1"/>
</dbReference>
<evidence type="ECO:0000313" key="12">
    <source>
        <dbReference type="Proteomes" id="UP000199274"/>
    </source>
</evidence>
<dbReference type="EMBL" id="FNDB01000002">
    <property type="protein sequence ID" value="SDG79122.1"/>
    <property type="molecule type" value="Genomic_DNA"/>
</dbReference>
<keyword evidence="12" id="KW-1185">Reference proteome</keyword>
<proteinExistence type="inferred from homology"/>
<dbReference type="PROSITE" id="PS52016">
    <property type="entry name" value="TONB_DEPENDENT_REC_3"/>
    <property type="match status" value="1"/>
</dbReference>
<evidence type="ECO:0000256" key="6">
    <source>
        <dbReference type="ARBA" id="ARBA00023136"/>
    </source>
</evidence>
<sequence length="651" mass="72508">MNKKIVRISALCVLISSCAFAQQKETISSQDELKEVVVSDSKFALAKEKSGKVITKITAQDLKNKAGQSLANVLSSVAGVEINGNQSAAGKNLGYYIRGGKNNQVLILIDGIPVNDASGISFEYDLRLLPVEQVESIEIMKGAASTLYGSGAGTGVINITLKKSGKKAIEGNAYVNAGTNNTANTDKTSAQNYNQGFSVNGNADKVNYFASLNSTEIIGMSQIAPVNPDDNYEEDRFSRINYLAKLGYKATEKLTLDFFGSYDKVKMDYDASFDNTGTNDTDLNSTDSEQFRFGFLPKYKYSKGEFVLNSSFNKIVRTYNDFDFYSNTPGFSQYESRSVNVDGFNKYEFSESFFLVAGAQYQFHDMNSITPFGGNLKEATKFNMIDPYVTGVFSTDFGLNLNAGARLNIHSQYGNQLVYNVNPSFDFKSIPLKILASYSTAFVTPSLYQLYSEYGNADLTPEKNRTIEAGFETQLLDKKIKLNAVAFYREQTNFIGFYFNPVTFDSNYINIDGMNRAKGVETEFSFALSEKINWNSNYTFTQVDKALDRLIPKHKVNSALDFQINDRLFFNLDYQFVDSRNDAFFDGNTFATTKIVLGSYQLVNTSARYELVKNRLSIFGAVSNILNADFVENVGYNTLGRNFKLGMNIKL</sequence>
<evidence type="ECO:0000256" key="1">
    <source>
        <dbReference type="ARBA" id="ARBA00004571"/>
    </source>
</evidence>
<protein>
    <submittedName>
        <fullName evidence="11">Vitamin B12 transporter</fullName>
    </submittedName>
</protein>
<evidence type="ECO:0000256" key="8">
    <source>
        <dbReference type="PROSITE-ProRule" id="PRU01360"/>
    </source>
</evidence>
<evidence type="ECO:0000256" key="2">
    <source>
        <dbReference type="ARBA" id="ARBA00022448"/>
    </source>
</evidence>
<dbReference type="PANTHER" id="PTHR30069">
    <property type="entry name" value="TONB-DEPENDENT OUTER MEMBRANE RECEPTOR"/>
    <property type="match status" value="1"/>
</dbReference>
<evidence type="ECO:0000256" key="3">
    <source>
        <dbReference type="ARBA" id="ARBA00022452"/>
    </source>
</evidence>
<evidence type="ECO:0000256" key="9">
    <source>
        <dbReference type="SAM" id="SignalP"/>
    </source>
</evidence>
<dbReference type="GO" id="GO:0009279">
    <property type="term" value="C:cell outer membrane"/>
    <property type="evidence" value="ECO:0007669"/>
    <property type="project" value="UniProtKB-SubCell"/>
</dbReference>
<gene>
    <name evidence="11" type="ORF">SAMN04488062_102167</name>
</gene>
<dbReference type="PANTHER" id="PTHR30069:SF29">
    <property type="entry name" value="HEMOGLOBIN AND HEMOGLOBIN-HAPTOGLOBIN-BINDING PROTEIN 1-RELATED"/>
    <property type="match status" value="1"/>
</dbReference>
<evidence type="ECO:0000256" key="7">
    <source>
        <dbReference type="ARBA" id="ARBA00023237"/>
    </source>
</evidence>
<dbReference type="PROSITE" id="PS51257">
    <property type="entry name" value="PROKAR_LIPOPROTEIN"/>
    <property type="match status" value="1"/>
</dbReference>
<comment type="subcellular location">
    <subcellularLocation>
        <location evidence="1 8">Cell outer membrane</location>
        <topology evidence="1 8">Multi-pass membrane protein</topology>
    </subcellularLocation>
</comment>
<keyword evidence="5 9" id="KW-0732">Signal</keyword>
<dbReference type="STRING" id="178355.SAMN04488062_102167"/>
<dbReference type="Gene3D" id="2.170.130.10">
    <property type="entry name" value="TonB-dependent receptor, plug domain"/>
    <property type="match status" value="1"/>
</dbReference>
<accession>A0A1G7X4M4</accession>
<dbReference type="InterPro" id="IPR036942">
    <property type="entry name" value="Beta-barrel_TonB_sf"/>
</dbReference>
<dbReference type="CDD" id="cd01347">
    <property type="entry name" value="ligand_gated_channel"/>
    <property type="match status" value="1"/>
</dbReference>
<dbReference type="GO" id="GO:0015344">
    <property type="term" value="F:siderophore uptake transmembrane transporter activity"/>
    <property type="evidence" value="ECO:0007669"/>
    <property type="project" value="TreeGrafter"/>
</dbReference>
<dbReference type="Proteomes" id="UP000199274">
    <property type="component" value="Unassembled WGS sequence"/>
</dbReference>
<dbReference type="GO" id="GO:0044718">
    <property type="term" value="P:siderophore transmembrane transport"/>
    <property type="evidence" value="ECO:0007669"/>
    <property type="project" value="TreeGrafter"/>
</dbReference>
<feature type="chain" id="PRO_5011678280" evidence="9">
    <location>
        <begin position="22"/>
        <end position="651"/>
    </location>
</feature>
<dbReference type="SUPFAM" id="SSF56935">
    <property type="entry name" value="Porins"/>
    <property type="match status" value="1"/>
</dbReference>
<comment type="similarity">
    <text evidence="8">Belongs to the TonB-dependent receptor family.</text>
</comment>
<organism evidence="11 12">
    <name type="scientific">Flavobacterium omnivorum</name>
    <dbReference type="NCBI Taxonomy" id="178355"/>
    <lineage>
        <taxon>Bacteria</taxon>
        <taxon>Pseudomonadati</taxon>
        <taxon>Bacteroidota</taxon>
        <taxon>Flavobacteriia</taxon>
        <taxon>Flavobacteriales</taxon>
        <taxon>Flavobacteriaceae</taxon>
        <taxon>Flavobacterium</taxon>
    </lineage>
</organism>
<dbReference type="InterPro" id="IPR039426">
    <property type="entry name" value="TonB-dep_rcpt-like"/>
</dbReference>
<dbReference type="InterPro" id="IPR037066">
    <property type="entry name" value="Plug_dom_sf"/>
</dbReference>
<keyword evidence="3 8" id="KW-1134">Transmembrane beta strand</keyword>
<name>A0A1G7X4M4_9FLAO</name>
<dbReference type="Pfam" id="PF07715">
    <property type="entry name" value="Plug"/>
    <property type="match status" value="1"/>
</dbReference>
<keyword evidence="7 8" id="KW-0998">Cell outer membrane</keyword>
<evidence type="ECO:0000256" key="5">
    <source>
        <dbReference type="ARBA" id="ARBA00022729"/>
    </source>
</evidence>
<evidence type="ECO:0000313" key="11">
    <source>
        <dbReference type="EMBL" id="SDG79122.1"/>
    </source>
</evidence>
<keyword evidence="6 8" id="KW-0472">Membrane</keyword>
<dbReference type="InterPro" id="IPR012910">
    <property type="entry name" value="Plug_dom"/>
</dbReference>
<evidence type="ECO:0000259" key="10">
    <source>
        <dbReference type="Pfam" id="PF07715"/>
    </source>
</evidence>